<dbReference type="CDD" id="cd00067">
    <property type="entry name" value="GAL4"/>
    <property type="match status" value="1"/>
</dbReference>
<reference evidence="4 5" key="1">
    <citation type="journal article" date="2014" name="BMC Genomics">
        <title>Comparative genome sequencing reveals chemotype-specific gene clusters in the toxigenic black mold Stachybotrys.</title>
        <authorList>
            <person name="Semeiks J."/>
            <person name="Borek D."/>
            <person name="Otwinowski Z."/>
            <person name="Grishin N.V."/>
        </authorList>
    </citation>
    <scope>NUCLEOTIDE SEQUENCE [LARGE SCALE GENOMIC DNA]</scope>
    <source>
        <strain evidence="5">CBS 109288 / IBT 7711</strain>
    </source>
</reference>
<feature type="compositionally biased region" description="Basic and acidic residues" evidence="2">
    <location>
        <begin position="80"/>
        <end position="90"/>
    </location>
</feature>
<evidence type="ECO:0000313" key="5">
    <source>
        <dbReference type="Proteomes" id="UP000028045"/>
    </source>
</evidence>
<feature type="region of interest" description="Disordered" evidence="2">
    <location>
        <begin position="74"/>
        <end position="103"/>
    </location>
</feature>
<gene>
    <name evidence="4" type="ORF">S7711_11028</name>
</gene>
<dbReference type="SUPFAM" id="SSF57701">
    <property type="entry name" value="Zn2/Cys6 DNA-binding domain"/>
    <property type="match status" value="1"/>
</dbReference>
<evidence type="ECO:0000259" key="3">
    <source>
        <dbReference type="PROSITE" id="PS50048"/>
    </source>
</evidence>
<dbReference type="HOGENOM" id="CLU_041815_1_0_1"/>
<name>A0A084B500_STACB</name>
<evidence type="ECO:0000256" key="1">
    <source>
        <dbReference type="ARBA" id="ARBA00023242"/>
    </source>
</evidence>
<dbReference type="OrthoDB" id="4222821at2759"/>
<dbReference type="GO" id="GO:0008270">
    <property type="term" value="F:zinc ion binding"/>
    <property type="evidence" value="ECO:0007669"/>
    <property type="project" value="InterPro"/>
</dbReference>
<dbReference type="AlphaFoldDB" id="A0A084B500"/>
<dbReference type="EMBL" id="KL648054">
    <property type="protein sequence ID" value="KEY72629.1"/>
    <property type="molecule type" value="Genomic_DNA"/>
</dbReference>
<accession>A0A084B500</accession>
<dbReference type="InterPro" id="IPR036864">
    <property type="entry name" value="Zn2-C6_fun-type_DNA-bd_sf"/>
</dbReference>
<protein>
    <recommendedName>
        <fullName evidence="3">Zn(2)-C6 fungal-type domain-containing protein</fullName>
    </recommendedName>
</protein>
<keyword evidence="1" id="KW-0539">Nucleus</keyword>
<dbReference type="PROSITE" id="PS50048">
    <property type="entry name" value="ZN2_CY6_FUNGAL_2"/>
    <property type="match status" value="1"/>
</dbReference>
<evidence type="ECO:0000313" key="4">
    <source>
        <dbReference type="EMBL" id="KEY72629.1"/>
    </source>
</evidence>
<dbReference type="Proteomes" id="UP000028045">
    <property type="component" value="Unassembled WGS sequence"/>
</dbReference>
<evidence type="ECO:0000256" key="2">
    <source>
        <dbReference type="SAM" id="MobiDB-lite"/>
    </source>
</evidence>
<dbReference type="GO" id="GO:0000981">
    <property type="term" value="F:DNA-binding transcription factor activity, RNA polymerase II-specific"/>
    <property type="evidence" value="ECO:0007669"/>
    <property type="project" value="InterPro"/>
</dbReference>
<proteinExistence type="predicted"/>
<organism evidence="4 5">
    <name type="scientific">Stachybotrys chartarum (strain CBS 109288 / IBT 7711)</name>
    <name type="common">Toxic black mold</name>
    <name type="synonym">Stilbospora chartarum</name>
    <dbReference type="NCBI Taxonomy" id="1280523"/>
    <lineage>
        <taxon>Eukaryota</taxon>
        <taxon>Fungi</taxon>
        <taxon>Dikarya</taxon>
        <taxon>Ascomycota</taxon>
        <taxon>Pezizomycotina</taxon>
        <taxon>Sordariomycetes</taxon>
        <taxon>Hypocreomycetidae</taxon>
        <taxon>Hypocreales</taxon>
        <taxon>Stachybotryaceae</taxon>
        <taxon>Stachybotrys</taxon>
    </lineage>
</organism>
<feature type="domain" description="Zn(2)-C6 fungal-type" evidence="3">
    <location>
        <begin position="17"/>
        <end position="48"/>
    </location>
</feature>
<keyword evidence="5" id="KW-1185">Reference proteome</keyword>
<feature type="region of interest" description="Disordered" evidence="2">
    <location>
        <begin position="326"/>
        <end position="345"/>
    </location>
</feature>
<dbReference type="PROSITE" id="PS00463">
    <property type="entry name" value="ZN2_CY6_FUNGAL_1"/>
    <property type="match status" value="1"/>
</dbReference>
<dbReference type="InterPro" id="IPR001138">
    <property type="entry name" value="Zn2Cys6_DnaBD"/>
</dbReference>
<sequence length="415" mass="45295">MATKLPTVSGISSRRSACDRCRGLKARCLRAEPQQVRCDRCCRTDSKCFTSPIFRVRRWQPPCGSEGAAAVLGSAVSSDKSQRRDSEHGQKPSQPPSSPKFVEPNLAMDTNLLDRVAPRQSPSWNIEWPDTNLLGAYEDGVEEQITATIGLAGSTFDVAMSESLFSTIPAANTLAIPSVPQSLASEIASSSAVTAESGQDYSPPSSSANVIDGCSRMFRDTEQTLMQRVSRLDYDLITILGRIGSTPQDSIFKPLLGQQEAHRCTMGVDSMLNATREFIDVLGQITDICLPLSPEASLGLNQPSRQDAHDTRWSVYSSNCSDFNSVASPSSEEIDLTDQPSPQKRQELDASSLLSILNVYIRLLRLYVMVFTELHDYLKKLSKGENPQINPVAGFSVGDTPIGESPLSLMVPYNH</sequence>